<evidence type="ECO:0000256" key="2">
    <source>
        <dbReference type="SAM" id="SignalP"/>
    </source>
</evidence>
<proteinExistence type="predicted"/>
<dbReference type="SMART" id="SM00703">
    <property type="entry name" value="NRF"/>
    <property type="match status" value="1"/>
</dbReference>
<dbReference type="PANTHER" id="PTHR11161:SF0">
    <property type="entry name" value="O-ACYLTRANSFERASE LIKE PROTEIN"/>
    <property type="match status" value="1"/>
</dbReference>
<dbReference type="EMBL" id="KK115838">
    <property type="protein sequence ID" value="KFM66149.1"/>
    <property type="molecule type" value="Genomic_DNA"/>
</dbReference>
<organism evidence="4 5">
    <name type="scientific">Stegodyphus mimosarum</name>
    <name type="common">African social velvet spider</name>
    <dbReference type="NCBI Taxonomy" id="407821"/>
    <lineage>
        <taxon>Eukaryota</taxon>
        <taxon>Metazoa</taxon>
        <taxon>Ecdysozoa</taxon>
        <taxon>Arthropoda</taxon>
        <taxon>Chelicerata</taxon>
        <taxon>Arachnida</taxon>
        <taxon>Araneae</taxon>
        <taxon>Araneomorphae</taxon>
        <taxon>Entelegynae</taxon>
        <taxon>Eresoidea</taxon>
        <taxon>Eresidae</taxon>
        <taxon>Stegodyphus</taxon>
    </lineage>
</organism>
<dbReference type="AlphaFoldDB" id="A0A087TM10"/>
<keyword evidence="1" id="KW-0812">Transmembrane</keyword>
<keyword evidence="1" id="KW-0472">Membrane</keyword>
<dbReference type="Pfam" id="PF20146">
    <property type="entry name" value="NRF"/>
    <property type="match status" value="1"/>
</dbReference>
<reference evidence="4 5" key="1">
    <citation type="submission" date="2013-11" db="EMBL/GenBank/DDBJ databases">
        <title>Genome sequencing of Stegodyphus mimosarum.</title>
        <authorList>
            <person name="Bechsgaard J."/>
        </authorList>
    </citation>
    <scope>NUCLEOTIDE SEQUENCE [LARGE SCALE GENOMIC DNA]</scope>
</reference>
<keyword evidence="5" id="KW-1185">Reference proteome</keyword>
<dbReference type="Proteomes" id="UP000054359">
    <property type="component" value="Unassembled WGS sequence"/>
</dbReference>
<sequence length="323" mass="35561">MNHLRLPKIQALVFLFLLYGVLAKTVPSEEEDETISVEKTDAEKFSDIIQALEDNFKYVMKGAMRSFLPGMLKLNEETNISRKCSQSLMKYVVALTKGKLWAVKMLDATSKLPPGILMGTMADFGSFDECLDIEVRQKDGQLAFRGSSCAVEAKPPLPPKLGNFSLANVQVAHPEDTFGAQFHAAYEALHAKALRLIVCLPSACSVEDVQHIADKVANATDFRLKIPKCYTKEASKLEPIHIAVIIAIVILSVLSVAGSVVENRSKRAETEKQSFKEKIISAFSITTNFKRLMAPSGGSTELKCIHGIKALGMCWIILGHNYV</sequence>
<gene>
    <name evidence="4" type="ORF">X975_18907</name>
</gene>
<feature type="chain" id="PRO_5001829784" evidence="2">
    <location>
        <begin position="24"/>
        <end position="323"/>
    </location>
</feature>
<feature type="domain" description="Nose resistant-to-fluoxetine protein N-terminal" evidence="3">
    <location>
        <begin position="81"/>
        <end position="231"/>
    </location>
</feature>
<evidence type="ECO:0000256" key="1">
    <source>
        <dbReference type="SAM" id="Phobius"/>
    </source>
</evidence>
<dbReference type="OrthoDB" id="4794873at2759"/>
<dbReference type="OMA" id="FENTPEM"/>
<dbReference type="InterPro" id="IPR052728">
    <property type="entry name" value="O2_lipid_transport_reg"/>
</dbReference>
<keyword evidence="1" id="KW-1133">Transmembrane helix</keyword>
<keyword evidence="2" id="KW-0732">Signal</keyword>
<protein>
    <submittedName>
        <fullName evidence="4">Nose resistant to fluoxetine protein 6</fullName>
    </submittedName>
</protein>
<dbReference type="PANTHER" id="PTHR11161">
    <property type="entry name" value="O-ACYLTRANSFERASE"/>
    <property type="match status" value="1"/>
</dbReference>
<name>A0A087TM10_STEMI</name>
<feature type="signal peptide" evidence="2">
    <location>
        <begin position="1"/>
        <end position="23"/>
    </location>
</feature>
<evidence type="ECO:0000259" key="3">
    <source>
        <dbReference type="SMART" id="SM00703"/>
    </source>
</evidence>
<feature type="transmembrane region" description="Helical" evidence="1">
    <location>
        <begin position="240"/>
        <end position="261"/>
    </location>
</feature>
<evidence type="ECO:0000313" key="4">
    <source>
        <dbReference type="EMBL" id="KFM66149.1"/>
    </source>
</evidence>
<dbReference type="InterPro" id="IPR006621">
    <property type="entry name" value="Nose-resist-to-fluoxetine_N"/>
</dbReference>
<evidence type="ECO:0000313" key="5">
    <source>
        <dbReference type="Proteomes" id="UP000054359"/>
    </source>
</evidence>
<feature type="non-terminal residue" evidence="4">
    <location>
        <position position="323"/>
    </location>
</feature>
<accession>A0A087TM10</accession>